<name>A0A371F6M9_MUCPR</name>
<dbReference type="Pfam" id="PF02953">
    <property type="entry name" value="zf-Tim10_DDP"/>
    <property type="match status" value="1"/>
</dbReference>
<dbReference type="Gene3D" id="1.10.287.810">
    <property type="entry name" value="Mitochondrial import inner membrane translocase subunit tim13 like domains"/>
    <property type="match status" value="1"/>
</dbReference>
<evidence type="ECO:0000313" key="3">
    <source>
        <dbReference type="Proteomes" id="UP000257109"/>
    </source>
</evidence>
<evidence type="ECO:0000313" key="2">
    <source>
        <dbReference type="EMBL" id="RDX73954.1"/>
    </source>
</evidence>
<gene>
    <name evidence="2" type="primary">TIM8</name>
    <name evidence="2" type="ORF">CR513_46356</name>
</gene>
<reference evidence="2" key="1">
    <citation type="submission" date="2018-05" db="EMBL/GenBank/DDBJ databases">
        <title>Draft genome of Mucuna pruriens seed.</title>
        <authorList>
            <person name="Nnadi N.E."/>
            <person name="Vos R."/>
            <person name="Hasami M.H."/>
            <person name="Devisetty U.K."/>
            <person name="Aguiy J.C."/>
        </authorList>
    </citation>
    <scope>NUCLEOTIDE SEQUENCE [LARGE SCALE GENOMIC DNA]</scope>
    <source>
        <strain evidence="2">JCA_2017</strain>
    </source>
</reference>
<dbReference type="InterPro" id="IPR004217">
    <property type="entry name" value="Tim10-like"/>
</dbReference>
<proteinExistence type="predicted"/>
<feature type="non-terminal residue" evidence="2">
    <location>
        <position position="1"/>
    </location>
</feature>
<sequence length="161" mass="18511">MARHRNGPFLIGWSTFLLISDQSKRVLDSRFYSAISFRSGLCDIREEQQRAMVNEMVAKLTSECWDKCITGTPGNKFSSGESNCLSNCAQRYLEMSMLIMKRFQVVETVVSKCFVCFLAFLKFRGKKSLVPMVNNVQRVTEGWTDHRKQFAISICQLSRLN</sequence>
<dbReference type="OrthoDB" id="344165at2759"/>
<dbReference type="InterPro" id="IPR035427">
    <property type="entry name" value="Tim10-like_dom_sf"/>
</dbReference>
<accession>A0A371F6M9</accession>
<feature type="domain" description="Tim10-like" evidence="1">
    <location>
        <begin position="44"/>
        <end position="104"/>
    </location>
</feature>
<comment type="caution">
    <text evidence="2">The sequence shown here is derived from an EMBL/GenBank/DDBJ whole genome shotgun (WGS) entry which is preliminary data.</text>
</comment>
<dbReference type="EMBL" id="QJKJ01010343">
    <property type="protein sequence ID" value="RDX73954.1"/>
    <property type="molecule type" value="Genomic_DNA"/>
</dbReference>
<keyword evidence="3" id="KW-1185">Reference proteome</keyword>
<dbReference type="SUPFAM" id="SSF144122">
    <property type="entry name" value="Tim10-like"/>
    <property type="match status" value="1"/>
</dbReference>
<organism evidence="2 3">
    <name type="scientific">Mucuna pruriens</name>
    <name type="common">Velvet bean</name>
    <name type="synonym">Dolichos pruriens</name>
    <dbReference type="NCBI Taxonomy" id="157652"/>
    <lineage>
        <taxon>Eukaryota</taxon>
        <taxon>Viridiplantae</taxon>
        <taxon>Streptophyta</taxon>
        <taxon>Embryophyta</taxon>
        <taxon>Tracheophyta</taxon>
        <taxon>Spermatophyta</taxon>
        <taxon>Magnoliopsida</taxon>
        <taxon>eudicotyledons</taxon>
        <taxon>Gunneridae</taxon>
        <taxon>Pentapetalae</taxon>
        <taxon>rosids</taxon>
        <taxon>fabids</taxon>
        <taxon>Fabales</taxon>
        <taxon>Fabaceae</taxon>
        <taxon>Papilionoideae</taxon>
        <taxon>50 kb inversion clade</taxon>
        <taxon>NPAAA clade</taxon>
        <taxon>indigoferoid/millettioid clade</taxon>
        <taxon>Phaseoleae</taxon>
        <taxon>Mucuna</taxon>
    </lineage>
</organism>
<dbReference type="AlphaFoldDB" id="A0A371F6M9"/>
<protein>
    <submittedName>
        <fullName evidence="2">Mitochondrial import inner membrane translocase subunit TIM8</fullName>
    </submittedName>
</protein>
<dbReference type="Proteomes" id="UP000257109">
    <property type="component" value="Unassembled WGS sequence"/>
</dbReference>
<dbReference type="STRING" id="157652.A0A371F6M9"/>
<evidence type="ECO:0000259" key="1">
    <source>
        <dbReference type="Pfam" id="PF02953"/>
    </source>
</evidence>